<dbReference type="GO" id="GO:0004519">
    <property type="term" value="F:endonuclease activity"/>
    <property type="evidence" value="ECO:0007669"/>
    <property type="project" value="UniProtKB-KW"/>
</dbReference>
<proteinExistence type="inferred from homology"/>
<dbReference type="GO" id="GO:0016787">
    <property type="term" value="F:hydrolase activity"/>
    <property type="evidence" value="ECO:0007669"/>
    <property type="project" value="UniProtKB-KW"/>
</dbReference>
<keyword evidence="4" id="KW-0255">Endonuclease</keyword>
<comment type="similarity">
    <text evidence="1">Belongs to the colicin/pyosin nuclease family.</text>
</comment>
<evidence type="ECO:0000259" key="9">
    <source>
        <dbReference type="Pfam" id="PF06958"/>
    </source>
</evidence>
<dbReference type="Proteomes" id="UP000502005">
    <property type="component" value="Plasmid pNE1A"/>
</dbReference>
<dbReference type="InterPro" id="IPR044925">
    <property type="entry name" value="His-Me_finger_sf"/>
</dbReference>
<keyword evidence="5" id="KW-0378">Hydrolase</keyword>
<geneLocation type="plasmid" evidence="11">
    <name>pne1a</name>
</geneLocation>
<dbReference type="InterPro" id="IPR037146">
    <property type="entry name" value="Colicin/pyocin_DNase_dom_sf"/>
</dbReference>
<evidence type="ECO:0000256" key="1">
    <source>
        <dbReference type="ARBA" id="ARBA00006811"/>
    </source>
</evidence>
<keyword evidence="10" id="KW-0614">Plasmid</keyword>
<evidence type="ECO:0000256" key="8">
    <source>
        <dbReference type="SAM" id="MobiDB-lite"/>
    </source>
</evidence>
<evidence type="ECO:0000256" key="2">
    <source>
        <dbReference type="ARBA" id="ARBA00022529"/>
    </source>
</evidence>
<dbReference type="SUPFAM" id="SSF69369">
    <property type="entry name" value="Cloacin translocation domain"/>
    <property type="match status" value="1"/>
</dbReference>
<evidence type="ECO:0000256" key="5">
    <source>
        <dbReference type="ARBA" id="ARBA00022801"/>
    </source>
</evidence>
<sequence>MIISTGPTVMTAAIVMIICAPMLREKVPSGYRAAVDGYIYMVSVDGNDDIVSVSLYSRPLNSSRQEWMKGESTRQEQAKALAQEQINLKKAMEAEAARKAAEAAAAAEAQRQAEEEERRRQAEWDAAHPVEAAERDVNNASATANAASNQISADNAQINSNNAEINVRQPRLDQLNGEIAQLREVWASMMKAGDTARANQFHKSQIDPRLNEREPLQSAVDTLQAQNNALSQDVANQTATLNNANQALQDAQGRLQQAQADAEAKRQAELARQAAEEARVQAEREAAERAKAEAEAQAQAEAEAALEAARSKLEEPNVFGFAGFPTAAAITAPLTFAETGLGGYALGEAAAAAAWGTVRTVLADLLGTILAGSGVGAMIAAVTYIPGAGEGSDQVPGRDDINMFLSAMPGEAINLPDEHELLAAAADDGSVEMSVRGRVYFSDGLLKTYLVRTINPSRVRVLSATMDAVTGLYSVTIPAESGLPSRTILVSPEGAPGYQGLPPLATPAHNEAVPDNTGNTAPGVISPSVESFPQADDLDFRDAILIFPADSGLAPAYVMLQSGRDLPGKVTGTGADVEGTWLAGASEGLGSPVPTRIADRLRDREFSSFDAFRKAFWQEVAADPELAAQFSDFMQGRMKNGSSPRVRNGENAGKRVTHDLHHVELISEGGEVYNVDNIRVVTPRNHVEIHKGQ</sequence>
<keyword evidence="7" id="KW-0078">Bacteriocin</keyword>
<feature type="compositionally biased region" description="Basic and acidic residues" evidence="8">
    <location>
        <begin position="262"/>
        <end position="294"/>
    </location>
</feature>
<dbReference type="Pfam" id="PF21431">
    <property type="entry name" value="Col-Pyo_DNase"/>
    <property type="match status" value="1"/>
</dbReference>
<dbReference type="PRINTS" id="PR01300">
    <property type="entry name" value="PYOCINKILLER"/>
</dbReference>
<evidence type="ECO:0000256" key="7">
    <source>
        <dbReference type="ARBA" id="ARBA00023048"/>
    </source>
</evidence>
<dbReference type="EMBL" id="CP024769">
    <property type="protein sequence ID" value="QGY31467.1"/>
    <property type="molecule type" value="Genomic_DNA"/>
</dbReference>
<dbReference type="GO" id="GO:0019835">
    <property type="term" value="P:cytolysis"/>
    <property type="evidence" value="ECO:0007669"/>
    <property type="project" value="InterPro"/>
</dbReference>
<dbReference type="InterPro" id="IPR016128">
    <property type="entry name" value="Pyosin/cloacin_T_dom"/>
</dbReference>
<dbReference type="Gene3D" id="1.10.287.620">
    <property type="entry name" value="Helix Hairpins"/>
    <property type="match status" value="1"/>
</dbReference>
<accession>A0A6B9GBA4</accession>
<dbReference type="GO" id="GO:0005102">
    <property type="term" value="F:signaling receptor binding"/>
    <property type="evidence" value="ECO:0007669"/>
    <property type="project" value="InterPro"/>
</dbReference>
<feature type="region of interest" description="Disordered" evidence="8">
    <location>
        <begin position="99"/>
        <end position="135"/>
    </location>
</feature>
<evidence type="ECO:0000256" key="6">
    <source>
        <dbReference type="ARBA" id="ARBA00023022"/>
    </source>
</evidence>
<keyword evidence="2" id="KW-0929">Antimicrobial</keyword>
<organism evidence="10 11">
    <name type="scientific">Pantoea cypripedii</name>
    <name type="common">Pectobacterium cypripedii</name>
    <name type="synonym">Erwinia cypripedii</name>
    <dbReference type="NCBI Taxonomy" id="55209"/>
    <lineage>
        <taxon>Bacteria</taxon>
        <taxon>Pseudomonadati</taxon>
        <taxon>Pseudomonadota</taxon>
        <taxon>Gammaproteobacteria</taxon>
        <taxon>Enterobacterales</taxon>
        <taxon>Erwiniaceae</taxon>
        <taxon>Pantoea</taxon>
    </lineage>
</organism>
<dbReference type="GO" id="GO:0031640">
    <property type="term" value="P:killing of cells of another organism"/>
    <property type="evidence" value="ECO:0007669"/>
    <property type="project" value="UniProtKB-KW"/>
</dbReference>
<dbReference type="GO" id="GO:0042742">
    <property type="term" value="P:defense response to bacterium"/>
    <property type="evidence" value="ECO:0007669"/>
    <property type="project" value="UniProtKB-KW"/>
</dbReference>
<dbReference type="AlphaFoldDB" id="A0A6B9GBA4"/>
<feature type="region of interest" description="Disordered" evidence="8">
    <location>
        <begin position="252"/>
        <end position="298"/>
    </location>
</feature>
<evidence type="ECO:0000313" key="11">
    <source>
        <dbReference type="Proteomes" id="UP000502005"/>
    </source>
</evidence>
<dbReference type="InterPro" id="IPR036302">
    <property type="entry name" value="Pyosin/cloacin_T_dom_sf"/>
</dbReference>
<dbReference type="SUPFAM" id="SSF54060">
    <property type="entry name" value="His-Me finger endonucleases"/>
    <property type="match status" value="1"/>
</dbReference>
<protein>
    <submittedName>
        <fullName evidence="10">S-type Pyocin domain-containing protein</fullName>
    </submittedName>
</protein>
<gene>
    <name evidence="10" type="ORF">CUN67_20970</name>
</gene>
<name>A0A6B9GBA4_PANCY</name>
<dbReference type="InterPro" id="IPR003060">
    <property type="entry name" value="Pyocin_killer"/>
</dbReference>
<dbReference type="Pfam" id="PF06958">
    <property type="entry name" value="Pyocin_S"/>
    <property type="match status" value="1"/>
</dbReference>
<reference evidence="10 11" key="1">
    <citation type="submission" date="2017-11" db="EMBL/GenBank/DDBJ databases">
        <title>Genome sequence of Pantoea cypripedii NE1.</title>
        <authorList>
            <person name="Nascimento F.X."/>
        </authorList>
    </citation>
    <scope>NUCLEOTIDE SEQUENCE [LARGE SCALE GENOMIC DNA]</scope>
    <source>
        <strain evidence="10 11">NE1</strain>
        <plasmid evidence="11">pne1a</plasmid>
    </source>
</reference>
<keyword evidence="6" id="KW-0044">Antibiotic</keyword>
<feature type="compositionally biased region" description="Basic and acidic residues" evidence="8">
    <location>
        <begin position="111"/>
        <end position="135"/>
    </location>
</feature>
<evidence type="ECO:0000256" key="3">
    <source>
        <dbReference type="ARBA" id="ARBA00022722"/>
    </source>
</evidence>
<dbReference type="Gene3D" id="3.90.540.10">
    <property type="entry name" value="Colicin/pyocin, DNase domain"/>
    <property type="match status" value="1"/>
</dbReference>
<feature type="domain" description="Pyosin/cloacin translocation" evidence="9">
    <location>
        <begin position="423"/>
        <end position="559"/>
    </location>
</feature>
<evidence type="ECO:0000313" key="10">
    <source>
        <dbReference type="EMBL" id="QGY31467.1"/>
    </source>
</evidence>
<keyword evidence="3" id="KW-0540">Nuclease</keyword>
<evidence type="ECO:0000256" key="4">
    <source>
        <dbReference type="ARBA" id="ARBA00022759"/>
    </source>
</evidence>